<dbReference type="AlphaFoldDB" id="A0A382GBB9"/>
<proteinExistence type="predicted"/>
<protein>
    <submittedName>
        <fullName evidence="1">Uncharacterized protein</fullName>
    </submittedName>
</protein>
<reference evidence="1" key="1">
    <citation type="submission" date="2018-05" db="EMBL/GenBank/DDBJ databases">
        <authorList>
            <person name="Lanie J.A."/>
            <person name="Ng W.-L."/>
            <person name="Kazmierczak K.M."/>
            <person name="Andrzejewski T.M."/>
            <person name="Davidsen T.M."/>
            <person name="Wayne K.J."/>
            <person name="Tettelin H."/>
            <person name="Glass J.I."/>
            <person name="Rusch D."/>
            <person name="Podicherti R."/>
            <person name="Tsui H.-C.T."/>
            <person name="Winkler M.E."/>
        </authorList>
    </citation>
    <scope>NUCLEOTIDE SEQUENCE</scope>
</reference>
<feature type="non-terminal residue" evidence="1">
    <location>
        <position position="1"/>
    </location>
</feature>
<dbReference type="EMBL" id="UINC01054617">
    <property type="protein sequence ID" value="SVB72546.1"/>
    <property type="molecule type" value="Genomic_DNA"/>
</dbReference>
<feature type="non-terminal residue" evidence="1">
    <location>
        <position position="59"/>
    </location>
</feature>
<accession>A0A382GBB9</accession>
<evidence type="ECO:0000313" key="1">
    <source>
        <dbReference type="EMBL" id="SVB72546.1"/>
    </source>
</evidence>
<sequence length="59" mass="6434">VNLLPEPKFLPELHPTYRPAVMVNRAFESVARDTGSVVEVGIALEQADAIAYLVRVGLT</sequence>
<name>A0A382GBB9_9ZZZZ</name>
<gene>
    <name evidence="1" type="ORF">METZ01_LOCUS225400</name>
</gene>
<organism evidence="1">
    <name type="scientific">marine metagenome</name>
    <dbReference type="NCBI Taxonomy" id="408172"/>
    <lineage>
        <taxon>unclassified sequences</taxon>
        <taxon>metagenomes</taxon>
        <taxon>ecological metagenomes</taxon>
    </lineage>
</organism>